<evidence type="ECO:0000256" key="1">
    <source>
        <dbReference type="SAM" id="SignalP"/>
    </source>
</evidence>
<reference evidence="2" key="1">
    <citation type="submission" date="2023-03" db="EMBL/GenBank/DDBJ databases">
        <title>Massive genome expansion in bonnet fungi (Mycena s.s.) driven by repeated elements and novel gene families across ecological guilds.</title>
        <authorList>
            <consortium name="Lawrence Berkeley National Laboratory"/>
            <person name="Harder C.B."/>
            <person name="Miyauchi S."/>
            <person name="Viragh M."/>
            <person name="Kuo A."/>
            <person name="Thoen E."/>
            <person name="Andreopoulos B."/>
            <person name="Lu D."/>
            <person name="Skrede I."/>
            <person name="Drula E."/>
            <person name="Henrissat B."/>
            <person name="Morin E."/>
            <person name="Kohler A."/>
            <person name="Barry K."/>
            <person name="LaButti K."/>
            <person name="Morin E."/>
            <person name="Salamov A."/>
            <person name="Lipzen A."/>
            <person name="Mereny Z."/>
            <person name="Hegedus B."/>
            <person name="Baldrian P."/>
            <person name="Stursova M."/>
            <person name="Weitz H."/>
            <person name="Taylor A."/>
            <person name="Grigoriev I.V."/>
            <person name="Nagy L.G."/>
            <person name="Martin F."/>
            <person name="Kauserud H."/>
        </authorList>
    </citation>
    <scope>NUCLEOTIDE SEQUENCE</scope>
    <source>
        <strain evidence="2">CBHHK182m</strain>
    </source>
</reference>
<dbReference type="AlphaFoldDB" id="A0AAD7JP93"/>
<name>A0AAD7JP93_9AGAR</name>
<evidence type="ECO:0000313" key="3">
    <source>
        <dbReference type="Proteomes" id="UP001215598"/>
    </source>
</evidence>
<dbReference type="EMBL" id="JARKIB010000020">
    <property type="protein sequence ID" value="KAJ7768382.1"/>
    <property type="molecule type" value="Genomic_DNA"/>
</dbReference>
<comment type="caution">
    <text evidence="2">The sequence shown here is derived from an EMBL/GenBank/DDBJ whole genome shotgun (WGS) entry which is preliminary data.</text>
</comment>
<evidence type="ECO:0000313" key="2">
    <source>
        <dbReference type="EMBL" id="KAJ7768382.1"/>
    </source>
</evidence>
<dbReference type="Proteomes" id="UP001215598">
    <property type="component" value="Unassembled WGS sequence"/>
</dbReference>
<evidence type="ECO:0008006" key="4">
    <source>
        <dbReference type="Google" id="ProtNLM"/>
    </source>
</evidence>
<protein>
    <recommendedName>
        <fullName evidence="4">Secreted protein</fullName>
    </recommendedName>
</protein>
<keyword evidence="3" id="KW-1185">Reference proteome</keyword>
<keyword evidence="1" id="KW-0732">Signal</keyword>
<accession>A0AAD7JP93</accession>
<feature type="chain" id="PRO_5042013849" description="Secreted protein" evidence="1">
    <location>
        <begin position="19"/>
        <end position="106"/>
    </location>
</feature>
<sequence>MLCLLSLMWLIPWPPCVHIPFQSNCCIFLKTLQDKVGGRFGRQTHTSHSHCLVGLMIKGPSFEEQSHHPPSTRTCSISVPLFRNITTLTYAPGSLKSPYRSRDSVG</sequence>
<gene>
    <name evidence="2" type="ORF">B0H16DRAFT_316135</name>
</gene>
<proteinExistence type="predicted"/>
<organism evidence="2 3">
    <name type="scientific">Mycena metata</name>
    <dbReference type="NCBI Taxonomy" id="1033252"/>
    <lineage>
        <taxon>Eukaryota</taxon>
        <taxon>Fungi</taxon>
        <taxon>Dikarya</taxon>
        <taxon>Basidiomycota</taxon>
        <taxon>Agaricomycotina</taxon>
        <taxon>Agaricomycetes</taxon>
        <taxon>Agaricomycetidae</taxon>
        <taxon>Agaricales</taxon>
        <taxon>Marasmiineae</taxon>
        <taxon>Mycenaceae</taxon>
        <taxon>Mycena</taxon>
    </lineage>
</organism>
<feature type="signal peptide" evidence="1">
    <location>
        <begin position="1"/>
        <end position="18"/>
    </location>
</feature>